<organism evidence="1 2">
    <name type="scientific">Myxozyma melibiosi</name>
    <dbReference type="NCBI Taxonomy" id="54550"/>
    <lineage>
        <taxon>Eukaryota</taxon>
        <taxon>Fungi</taxon>
        <taxon>Dikarya</taxon>
        <taxon>Ascomycota</taxon>
        <taxon>Saccharomycotina</taxon>
        <taxon>Lipomycetes</taxon>
        <taxon>Lipomycetales</taxon>
        <taxon>Lipomycetaceae</taxon>
        <taxon>Myxozyma</taxon>
    </lineage>
</organism>
<protein>
    <recommendedName>
        <fullName evidence="3">Secreted protein</fullName>
    </recommendedName>
</protein>
<evidence type="ECO:0000313" key="2">
    <source>
        <dbReference type="Proteomes" id="UP001498771"/>
    </source>
</evidence>
<dbReference type="EMBL" id="JBBJBU010000009">
    <property type="protein sequence ID" value="KAK7203965.1"/>
    <property type="molecule type" value="Genomic_DNA"/>
</dbReference>
<evidence type="ECO:0008006" key="3">
    <source>
        <dbReference type="Google" id="ProtNLM"/>
    </source>
</evidence>
<reference evidence="1 2" key="1">
    <citation type="submission" date="2024-03" db="EMBL/GenBank/DDBJ databases">
        <title>Genome-scale model development and genomic sequencing of the oleaginous clade Lipomyces.</title>
        <authorList>
            <consortium name="Lawrence Berkeley National Laboratory"/>
            <person name="Czajka J.J."/>
            <person name="Han Y."/>
            <person name="Kim J."/>
            <person name="Mondo S.J."/>
            <person name="Hofstad B.A."/>
            <person name="Robles A."/>
            <person name="Haridas S."/>
            <person name="Riley R."/>
            <person name="LaButti K."/>
            <person name="Pangilinan J."/>
            <person name="Andreopoulos W."/>
            <person name="Lipzen A."/>
            <person name="Yan J."/>
            <person name="Wang M."/>
            <person name="Ng V."/>
            <person name="Grigoriev I.V."/>
            <person name="Spatafora J.W."/>
            <person name="Magnuson J.K."/>
            <person name="Baker S.E."/>
            <person name="Pomraning K.R."/>
        </authorList>
    </citation>
    <scope>NUCLEOTIDE SEQUENCE [LARGE SCALE GENOMIC DNA]</scope>
    <source>
        <strain evidence="1 2">Phaff 52-87</strain>
    </source>
</reference>
<sequence length="265" mass="30234">QRWLCSALLRAVSRAFAIVVWFVPLRLPCALTLPLLTLDPIPMLPGPSNSRFLALVWSNRNLTSRFLSFPPAECQPPSRASVRKCLELIEVSVSFFRPSPLRFVDVDADTVSSYPRVYASVFSPPMRRFPYVYAFYSRIKRNRKLPAESHRARQVEGHLPTLPTPLRSVKLLSSAILWSSSFRIYFLSSALALTRRLQCSPAYTHPTPTRRYLSLHSPLCLRFQTRLTDASSPLLRPFTLSAFSCALLSNTPGRRVKLRQTLRER</sequence>
<feature type="non-terminal residue" evidence="1">
    <location>
        <position position="1"/>
    </location>
</feature>
<name>A0ABR1F289_9ASCO</name>
<evidence type="ECO:0000313" key="1">
    <source>
        <dbReference type="EMBL" id="KAK7203965.1"/>
    </source>
</evidence>
<gene>
    <name evidence="1" type="ORF">BZA70DRAFT_305408</name>
</gene>
<dbReference type="GeneID" id="90040300"/>
<accession>A0ABR1F289</accession>
<keyword evidence="2" id="KW-1185">Reference proteome</keyword>
<comment type="caution">
    <text evidence="1">The sequence shown here is derived from an EMBL/GenBank/DDBJ whole genome shotgun (WGS) entry which is preliminary data.</text>
</comment>
<proteinExistence type="predicted"/>
<dbReference type="Proteomes" id="UP001498771">
    <property type="component" value="Unassembled WGS sequence"/>
</dbReference>
<dbReference type="RefSeq" id="XP_064766998.1">
    <property type="nucleotide sequence ID" value="XM_064914788.1"/>
</dbReference>